<dbReference type="PANTHER" id="PTHR10815">
    <property type="entry name" value="METHYLATED-DNA--PROTEIN-CYSTEINE METHYLTRANSFERASE"/>
    <property type="match status" value="1"/>
</dbReference>
<name>A0A7X4LJM1_9VIBR</name>
<dbReference type="NCBIfam" id="TIGR00589">
    <property type="entry name" value="ogt"/>
    <property type="match status" value="1"/>
</dbReference>
<sequence length="160" mass="17536">MTNYYCQNMSPLGVMTIQCNDEGLSGIWFEQHTTLPDDLGIENAAHPLLQQAKIELKEYFAGQRQTFHLPLSVQGTAFQQDVWQALKSIPYGQTTNYQAIAEQIGRPKAVRAVGAANGKNPLSIVIPCHRVIGKSGKLVGYAGGESRKEALLKLENSHLG</sequence>
<evidence type="ECO:0000256" key="2">
    <source>
        <dbReference type="ARBA" id="ARBA00008711"/>
    </source>
</evidence>
<dbReference type="PANTHER" id="PTHR10815:SF5">
    <property type="entry name" value="METHYLATED-DNA--PROTEIN-CYSTEINE METHYLTRANSFERASE"/>
    <property type="match status" value="1"/>
</dbReference>
<organism evidence="12 13">
    <name type="scientific">Vibrio eleionomae</name>
    <dbReference type="NCBI Taxonomy" id="2653505"/>
    <lineage>
        <taxon>Bacteria</taxon>
        <taxon>Pseudomonadati</taxon>
        <taxon>Pseudomonadota</taxon>
        <taxon>Gammaproteobacteria</taxon>
        <taxon>Vibrionales</taxon>
        <taxon>Vibrionaceae</taxon>
        <taxon>Vibrio</taxon>
    </lineage>
</organism>
<dbReference type="InterPro" id="IPR008332">
    <property type="entry name" value="MethylG_MeTrfase_N"/>
</dbReference>
<evidence type="ECO:0000256" key="6">
    <source>
        <dbReference type="ARBA" id="ARBA00022763"/>
    </source>
</evidence>
<dbReference type="InterPro" id="IPR036388">
    <property type="entry name" value="WH-like_DNA-bd_sf"/>
</dbReference>
<dbReference type="Gene3D" id="3.30.160.70">
    <property type="entry name" value="Methylated DNA-protein cysteine methyltransferase domain"/>
    <property type="match status" value="1"/>
</dbReference>
<dbReference type="GO" id="GO:0006307">
    <property type="term" value="P:DNA alkylation repair"/>
    <property type="evidence" value="ECO:0007669"/>
    <property type="project" value="UniProtKB-UniRule"/>
</dbReference>
<comment type="subcellular location">
    <subcellularLocation>
        <location evidence="9">Cytoplasm</location>
    </subcellularLocation>
</comment>
<proteinExistence type="inferred from homology"/>
<evidence type="ECO:0000256" key="3">
    <source>
        <dbReference type="ARBA" id="ARBA00022490"/>
    </source>
</evidence>
<dbReference type="AlphaFoldDB" id="A0A7X4LJM1"/>
<evidence type="ECO:0000313" key="12">
    <source>
        <dbReference type="EMBL" id="MZI93149.1"/>
    </source>
</evidence>
<feature type="active site" description="Nucleophile; methyl group acceptor" evidence="9">
    <location>
        <position position="128"/>
    </location>
</feature>
<dbReference type="Pfam" id="PF02870">
    <property type="entry name" value="Methyltransf_1N"/>
    <property type="match status" value="1"/>
</dbReference>
<evidence type="ECO:0000259" key="11">
    <source>
        <dbReference type="Pfam" id="PF02870"/>
    </source>
</evidence>
<keyword evidence="13" id="KW-1185">Reference proteome</keyword>
<dbReference type="InterPro" id="IPR036217">
    <property type="entry name" value="MethylDNA_cys_MeTrfase_DNAb"/>
</dbReference>
<accession>A0A7X4LJM1</accession>
<keyword evidence="6 9" id="KW-0227">DNA damage</keyword>
<dbReference type="Gene3D" id="1.10.10.10">
    <property type="entry name" value="Winged helix-like DNA-binding domain superfamily/Winged helix DNA-binding domain"/>
    <property type="match status" value="1"/>
</dbReference>
<dbReference type="Proteomes" id="UP000462621">
    <property type="component" value="Unassembled WGS sequence"/>
</dbReference>
<comment type="similarity">
    <text evidence="2 9">Belongs to the MGMT family.</text>
</comment>
<dbReference type="GO" id="GO:0032259">
    <property type="term" value="P:methylation"/>
    <property type="evidence" value="ECO:0007669"/>
    <property type="project" value="UniProtKB-KW"/>
</dbReference>
<dbReference type="SUPFAM" id="SSF46767">
    <property type="entry name" value="Methylated DNA-protein cysteine methyltransferase, C-terminal domain"/>
    <property type="match status" value="1"/>
</dbReference>
<gene>
    <name evidence="12" type="ORF">F9817_08045</name>
</gene>
<dbReference type="RefSeq" id="WP_161154446.1">
    <property type="nucleotide sequence ID" value="NZ_WEKT01000010.1"/>
</dbReference>
<dbReference type="EMBL" id="WEKT01000010">
    <property type="protein sequence ID" value="MZI93149.1"/>
    <property type="molecule type" value="Genomic_DNA"/>
</dbReference>
<comment type="function">
    <text evidence="9">Involved in the cellular defense against the biological effects of O6-methylguanine (O6-MeG) and O4-methylthymine (O4-MeT) in DNA. Repairs the methylated nucleobase in DNA by stoichiometrically transferring the methyl group to a cysteine residue in the enzyme. This is a suicide reaction: the enzyme is irreversibly inactivated.</text>
</comment>
<dbReference type="InterPro" id="IPR014048">
    <property type="entry name" value="MethylDNA_cys_MeTrfase_DNA-bd"/>
</dbReference>
<dbReference type="EC" id="2.1.1.63" evidence="9"/>
<comment type="miscellaneous">
    <text evidence="9">This enzyme catalyzes only one turnover and therefore is not strictly catalytic. According to one definition, an enzyme is a biocatalyst that acts repeatedly and over many reaction cycles.</text>
</comment>
<dbReference type="InterPro" id="IPR036631">
    <property type="entry name" value="MGMT_N_sf"/>
</dbReference>
<comment type="catalytic activity">
    <reaction evidence="8 9">
        <text>a 6-O-methyl-2'-deoxyguanosine in DNA + L-cysteinyl-[protein] = S-methyl-L-cysteinyl-[protein] + a 2'-deoxyguanosine in DNA</text>
        <dbReference type="Rhea" id="RHEA:24000"/>
        <dbReference type="Rhea" id="RHEA-COMP:10131"/>
        <dbReference type="Rhea" id="RHEA-COMP:10132"/>
        <dbReference type="Rhea" id="RHEA-COMP:11367"/>
        <dbReference type="Rhea" id="RHEA-COMP:11368"/>
        <dbReference type="ChEBI" id="CHEBI:29950"/>
        <dbReference type="ChEBI" id="CHEBI:82612"/>
        <dbReference type="ChEBI" id="CHEBI:85445"/>
        <dbReference type="ChEBI" id="CHEBI:85448"/>
        <dbReference type="EC" id="2.1.1.63"/>
    </reaction>
</comment>
<evidence type="ECO:0000256" key="7">
    <source>
        <dbReference type="ARBA" id="ARBA00023204"/>
    </source>
</evidence>
<feature type="domain" description="Methylated-DNA-[protein]-cysteine S-methyltransferase DNA binding" evidence="10">
    <location>
        <begin position="77"/>
        <end position="156"/>
    </location>
</feature>
<reference evidence="12 13" key="1">
    <citation type="submission" date="2019-10" db="EMBL/GenBank/DDBJ databases">
        <title>Vibrio sp. nov. isolated from a shrimp pond.</title>
        <authorList>
            <person name="Gomez-Gil B."/>
            <person name="Enciso-Ibarra J."/>
            <person name="Enciso-Ibarra K."/>
            <person name="Bolan-Mejia C."/>
        </authorList>
    </citation>
    <scope>NUCLEOTIDE SEQUENCE [LARGE SCALE GENOMIC DNA]</scope>
    <source>
        <strain evidence="12 13">CAIM 722</strain>
    </source>
</reference>
<dbReference type="Pfam" id="PF01035">
    <property type="entry name" value="DNA_binding_1"/>
    <property type="match status" value="1"/>
</dbReference>
<dbReference type="FunFam" id="1.10.10.10:FF:000214">
    <property type="entry name" value="Methylated-DNA--protein-cysteine methyltransferase"/>
    <property type="match status" value="1"/>
</dbReference>
<keyword evidence="4 9" id="KW-0489">Methyltransferase</keyword>
<keyword evidence="7 9" id="KW-0234">DNA repair</keyword>
<keyword evidence="3 9" id="KW-0963">Cytoplasm</keyword>
<dbReference type="InterPro" id="IPR023546">
    <property type="entry name" value="MGMT"/>
</dbReference>
<keyword evidence="5 9" id="KW-0808">Transferase</keyword>
<feature type="domain" description="Methylguanine DNA methyltransferase ribonuclease-like" evidence="11">
    <location>
        <begin position="4"/>
        <end position="72"/>
    </location>
</feature>
<evidence type="ECO:0000259" key="10">
    <source>
        <dbReference type="Pfam" id="PF01035"/>
    </source>
</evidence>
<dbReference type="CDD" id="cd06445">
    <property type="entry name" value="ATase"/>
    <property type="match status" value="1"/>
</dbReference>
<evidence type="ECO:0000313" key="13">
    <source>
        <dbReference type="Proteomes" id="UP000462621"/>
    </source>
</evidence>
<dbReference type="GO" id="GO:0003908">
    <property type="term" value="F:methylated-DNA-[protein]-cysteine S-methyltransferase activity"/>
    <property type="evidence" value="ECO:0007669"/>
    <property type="project" value="UniProtKB-UniRule"/>
</dbReference>
<dbReference type="GO" id="GO:0005737">
    <property type="term" value="C:cytoplasm"/>
    <property type="evidence" value="ECO:0007669"/>
    <property type="project" value="UniProtKB-SubCell"/>
</dbReference>
<dbReference type="PROSITE" id="PS00374">
    <property type="entry name" value="MGMT"/>
    <property type="match status" value="1"/>
</dbReference>
<evidence type="ECO:0000256" key="5">
    <source>
        <dbReference type="ARBA" id="ARBA00022679"/>
    </source>
</evidence>
<comment type="catalytic activity">
    <reaction evidence="1 9">
        <text>a 4-O-methyl-thymidine in DNA + L-cysteinyl-[protein] = a thymidine in DNA + S-methyl-L-cysteinyl-[protein]</text>
        <dbReference type="Rhea" id="RHEA:53428"/>
        <dbReference type="Rhea" id="RHEA-COMP:10131"/>
        <dbReference type="Rhea" id="RHEA-COMP:10132"/>
        <dbReference type="Rhea" id="RHEA-COMP:13555"/>
        <dbReference type="Rhea" id="RHEA-COMP:13556"/>
        <dbReference type="ChEBI" id="CHEBI:29950"/>
        <dbReference type="ChEBI" id="CHEBI:82612"/>
        <dbReference type="ChEBI" id="CHEBI:137386"/>
        <dbReference type="ChEBI" id="CHEBI:137387"/>
        <dbReference type="EC" id="2.1.1.63"/>
    </reaction>
</comment>
<dbReference type="InterPro" id="IPR001497">
    <property type="entry name" value="MethylDNA_cys_MeTrfase_AS"/>
</dbReference>
<dbReference type="SUPFAM" id="SSF53155">
    <property type="entry name" value="Methylated DNA-protein cysteine methyltransferase domain"/>
    <property type="match status" value="1"/>
</dbReference>
<comment type="caution">
    <text evidence="12">The sequence shown here is derived from an EMBL/GenBank/DDBJ whole genome shotgun (WGS) entry which is preliminary data.</text>
</comment>
<protein>
    <recommendedName>
        <fullName evidence="9">Methylated-DNA--protein-cysteine methyltransferase</fullName>
        <ecNumber evidence="9">2.1.1.63</ecNumber>
    </recommendedName>
    <alternativeName>
        <fullName evidence="9">6-O-methylguanine-DNA methyltransferase</fullName>
        <shortName evidence="9">MGMT</shortName>
    </alternativeName>
    <alternativeName>
        <fullName evidence="9">O-6-methylguanine-DNA-alkyltransferase</fullName>
    </alternativeName>
</protein>
<evidence type="ECO:0000256" key="4">
    <source>
        <dbReference type="ARBA" id="ARBA00022603"/>
    </source>
</evidence>
<evidence type="ECO:0000256" key="8">
    <source>
        <dbReference type="ARBA" id="ARBA00049348"/>
    </source>
</evidence>
<evidence type="ECO:0000256" key="1">
    <source>
        <dbReference type="ARBA" id="ARBA00001286"/>
    </source>
</evidence>
<dbReference type="HAMAP" id="MF_00772">
    <property type="entry name" value="OGT"/>
    <property type="match status" value="1"/>
</dbReference>
<evidence type="ECO:0000256" key="9">
    <source>
        <dbReference type="HAMAP-Rule" id="MF_00772"/>
    </source>
</evidence>